<keyword evidence="1" id="KW-0436">Ligase</keyword>
<keyword evidence="2" id="KW-1185">Reference proteome</keyword>
<dbReference type="Proteomes" id="UP001165960">
    <property type="component" value="Unassembled WGS sequence"/>
</dbReference>
<accession>A0ACC2TBG7</accession>
<protein>
    <submittedName>
        <fullName evidence="1">Tryptophan--tRNA ligase, mitochondrial</fullName>
        <ecNumber evidence="1">6.1.1.2</ecNumber>
    </submittedName>
</protein>
<proteinExistence type="predicted"/>
<organism evidence="1 2">
    <name type="scientific">Entomophthora muscae</name>
    <dbReference type="NCBI Taxonomy" id="34485"/>
    <lineage>
        <taxon>Eukaryota</taxon>
        <taxon>Fungi</taxon>
        <taxon>Fungi incertae sedis</taxon>
        <taxon>Zoopagomycota</taxon>
        <taxon>Entomophthoromycotina</taxon>
        <taxon>Entomophthoromycetes</taxon>
        <taxon>Entomophthorales</taxon>
        <taxon>Entomophthoraceae</taxon>
        <taxon>Entomophthora</taxon>
    </lineage>
</organism>
<name>A0ACC2TBG7_9FUNG</name>
<gene>
    <name evidence="1" type="primary">MSW1_2</name>
    <name evidence="1" type="ORF">DSO57_1032232</name>
</gene>
<evidence type="ECO:0000313" key="1">
    <source>
        <dbReference type="EMBL" id="KAJ9071945.1"/>
    </source>
</evidence>
<dbReference type="EC" id="6.1.1.2" evidence="1"/>
<dbReference type="EMBL" id="QTSX02003080">
    <property type="protein sequence ID" value="KAJ9071945.1"/>
    <property type="molecule type" value="Genomic_DNA"/>
</dbReference>
<reference evidence="1" key="1">
    <citation type="submission" date="2022-04" db="EMBL/GenBank/DDBJ databases">
        <title>Genome of the entomopathogenic fungus Entomophthora muscae.</title>
        <authorList>
            <person name="Elya C."/>
            <person name="Lovett B.R."/>
            <person name="Lee E."/>
            <person name="Macias A.M."/>
            <person name="Hajek A.E."/>
            <person name="De Bivort B.L."/>
            <person name="Kasson M.T."/>
            <person name="De Fine Licht H.H."/>
            <person name="Stajich J.E."/>
        </authorList>
    </citation>
    <scope>NUCLEOTIDE SEQUENCE</scope>
    <source>
        <strain evidence="1">Berkeley</strain>
    </source>
</reference>
<comment type="caution">
    <text evidence="1">The sequence shown here is derived from an EMBL/GenBank/DDBJ whole genome shotgun (WGS) entry which is preliminary data.</text>
</comment>
<sequence>MVLFNLASKDVLQYALQATKKKANPSRQLFKESIPQFSDASTIFSAIKPSGVPHLGHYFGVLKKWIELQKIAETYPKSKIFYMIADLHAIAEPF</sequence>
<evidence type="ECO:0000313" key="2">
    <source>
        <dbReference type="Proteomes" id="UP001165960"/>
    </source>
</evidence>